<reference evidence="1" key="1">
    <citation type="submission" date="2022-04" db="EMBL/GenBank/DDBJ databases">
        <title>Genome of the entomopathogenic fungus Entomophthora muscae.</title>
        <authorList>
            <person name="Elya C."/>
            <person name="Lovett B.R."/>
            <person name="Lee E."/>
            <person name="Macias A.M."/>
            <person name="Hajek A.E."/>
            <person name="De Bivort B.L."/>
            <person name="Kasson M.T."/>
            <person name="De Fine Licht H.H."/>
            <person name="Stajich J.E."/>
        </authorList>
    </citation>
    <scope>NUCLEOTIDE SEQUENCE</scope>
    <source>
        <strain evidence="1">Berkeley</strain>
    </source>
</reference>
<keyword evidence="2" id="KW-1185">Reference proteome</keyword>
<organism evidence="1 2">
    <name type="scientific">Entomophthora muscae</name>
    <dbReference type="NCBI Taxonomy" id="34485"/>
    <lineage>
        <taxon>Eukaryota</taxon>
        <taxon>Fungi</taxon>
        <taxon>Fungi incertae sedis</taxon>
        <taxon>Zoopagomycota</taxon>
        <taxon>Entomophthoromycotina</taxon>
        <taxon>Entomophthoromycetes</taxon>
        <taxon>Entomophthorales</taxon>
        <taxon>Entomophthoraceae</taxon>
        <taxon>Entomophthora</taxon>
    </lineage>
</organism>
<name>A0ACC2TQ67_9FUNG</name>
<protein>
    <submittedName>
        <fullName evidence="1">Uncharacterized protein</fullName>
    </submittedName>
</protein>
<dbReference type="Proteomes" id="UP001165960">
    <property type="component" value="Unassembled WGS sequence"/>
</dbReference>
<proteinExistence type="predicted"/>
<sequence length="115" mass="12807">MERIPARGKYLGTMSNLANAQEAVQLYLNKKSQKGGPLGEEGDCVRIDNSSSLETQAWEQDLNPTLDSLGPLALRTKGPPVCVFLKSSPYKLIPRMLAHMVKQDKPRKSTHQMKK</sequence>
<accession>A0ACC2TQ67</accession>
<dbReference type="EMBL" id="QTSX02002251">
    <property type="protein sequence ID" value="KAJ9076739.1"/>
    <property type="molecule type" value="Genomic_DNA"/>
</dbReference>
<comment type="caution">
    <text evidence="1">The sequence shown here is derived from an EMBL/GenBank/DDBJ whole genome shotgun (WGS) entry which is preliminary data.</text>
</comment>
<gene>
    <name evidence="1" type="ORF">DSO57_1023385</name>
</gene>
<evidence type="ECO:0000313" key="1">
    <source>
        <dbReference type="EMBL" id="KAJ9076739.1"/>
    </source>
</evidence>
<evidence type="ECO:0000313" key="2">
    <source>
        <dbReference type="Proteomes" id="UP001165960"/>
    </source>
</evidence>